<proteinExistence type="predicted"/>
<dbReference type="Pfam" id="PF00419">
    <property type="entry name" value="Fimbrial"/>
    <property type="match status" value="1"/>
</dbReference>
<name>A0A2X4U562_SERPL</name>
<accession>A0A2X4U562</accession>
<reference evidence="3 4" key="1">
    <citation type="submission" date="2018-06" db="EMBL/GenBank/DDBJ databases">
        <authorList>
            <consortium name="Pathogen Informatics"/>
            <person name="Doyle S."/>
        </authorList>
    </citation>
    <scope>NUCLEOTIDE SEQUENCE [LARGE SCALE GENOMIC DNA]</scope>
    <source>
        <strain evidence="3 4">NCTC12961</strain>
    </source>
</reference>
<dbReference type="Proteomes" id="UP000248897">
    <property type="component" value="Chromosome 1"/>
</dbReference>
<gene>
    <name evidence="3" type="ORF">NCTC12961_01658</name>
</gene>
<feature type="domain" description="Fimbrial-type adhesion" evidence="2">
    <location>
        <begin position="24"/>
        <end position="147"/>
    </location>
</feature>
<dbReference type="Gene3D" id="2.60.40.1090">
    <property type="entry name" value="Fimbrial-type adhesion domain"/>
    <property type="match status" value="1"/>
</dbReference>
<sequence length="164" mass="17433">MARYGSIFLLMALGGPAAAAENMKFSGTLIEPPPCTINDGGEVDVDFGNRVGITKVDGVNYLQPVNYRVTCGPGAGAWSMTLAVVGTPADYDEAAIESNVDDLAVRLLQNGKRFPLNQPIPIKLNAPPTLEAVPIKRPGAALKEGRLKPRPPCWRCTNEVVCDG</sequence>
<dbReference type="InterPro" id="IPR000259">
    <property type="entry name" value="Adhesion_dom_fimbrial"/>
</dbReference>
<dbReference type="AlphaFoldDB" id="A0A2X4U562"/>
<dbReference type="InterPro" id="IPR036937">
    <property type="entry name" value="Adhesion_dom_fimbrial_sf"/>
</dbReference>
<evidence type="ECO:0000259" key="2">
    <source>
        <dbReference type="Pfam" id="PF00419"/>
    </source>
</evidence>
<keyword evidence="1" id="KW-0732">Signal</keyword>
<dbReference type="GO" id="GO:0009289">
    <property type="term" value="C:pilus"/>
    <property type="evidence" value="ECO:0007669"/>
    <property type="project" value="InterPro"/>
</dbReference>
<dbReference type="STRING" id="82996.ADP72_04205"/>
<evidence type="ECO:0000313" key="3">
    <source>
        <dbReference type="EMBL" id="SQI34323.1"/>
    </source>
</evidence>
<evidence type="ECO:0000256" key="1">
    <source>
        <dbReference type="SAM" id="SignalP"/>
    </source>
</evidence>
<dbReference type="InterPro" id="IPR008966">
    <property type="entry name" value="Adhesion_dom_sf"/>
</dbReference>
<organism evidence="3 4">
    <name type="scientific">Serratia plymuthica</name>
    <dbReference type="NCBI Taxonomy" id="82996"/>
    <lineage>
        <taxon>Bacteria</taxon>
        <taxon>Pseudomonadati</taxon>
        <taxon>Pseudomonadota</taxon>
        <taxon>Gammaproteobacteria</taxon>
        <taxon>Enterobacterales</taxon>
        <taxon>Yersiniaceae</taxon>
        <taxon>Serratia</taxon>
    </lineage>
</organism>
<protein>
    <submittedName>
        <fullName evidence="3">Putative minor fimbrial subunit StfF</fullName>
    </submittedName>
</protein>
<dbReference type="GO" id="GO:0007155">
    <property type="term" value="P:cell adhesion"/>
    <property type="evidence" value="ECO:0007669"/>
    <property type="project" value="InterPro"/>
</dbReference>
<dbReference type="EMBL" id="LS483469">
    <property type="protein sequence ID" value="SQI34323.1"/>
    <property type="molecule type" value="Genomic_DNA"/>
</dbReference>
<dbReference type="SUPFAM" id="SSF49401">
    <property type="entry name" value="Bacterial adhesins"/>
    <property type="match status" value="1"/>
</dbReference>
<feature type="chain" id="PRO_5015992576" evidence="1">
    <location>
        <begin position="20"/>
        <end position="164"/>
    </location>
</feature>
<feature type="signal peptide" evidence="1">
    <location>
        <begin position="1"/>
        <end position="19"/>
    </location>
</feature>
<evidence type="ECO:0000313" key="4">
    <source>
        <dbReference type="Proteomes" id="UP000248897"/>
    </source>
</evidence>